<comment type="caution">
    <text evidence="4">The sequence shown here is derived from an EMBL/GenBank/DDBJ whole genome shotgun (WGS) entry which is preliminary data.</text>
</comment>
<dbReference type="EMBL" id="JBICBT010000275">
    <property type="protein sequence ID" value="KAL3118543.1"/>
    <property type="molecule type" value="Genomic_DNA"/>
</dbReference>
<dbReference type="InterPro" id="IPR032446">
    <property type="entry name" value="SCAPER_N"/>
</dbReference>
<proteinExistence type="predicted"/>
<evidence type="ECO:0000313" key="5">
    <source>
        <dbReference type="Proteomes" id="UP001620626"/>
    </source>
</evidence>
<reference evidence="4 5" key="1">
    <citation type="submission" date="2024-10" db="EMBL/GenBank/DDBJ databases">
        <authorList>
            <person name="Kim D."/>
        </authorList>
    </citation>
    <scope>NUCLEOTIDE SEQUENCE [LARGE SCALE GENOMIC DNA]</scope>
    <source>
        <strain evidence="4">BH-2024</strain>
    </source>
</reference>
<evidence type="ECO:0000259" key="3">
    <source>
        <dbReference type="Pfam" id="PF16501"/>
    </source>
</evidence>
<evidence type="ECO:0000313" key="4">
    <source>
        <dbReference type="EMBL" id="KAL3118543.1"/>
    </source>
</evidence>
<feature type="region of interest" description="Disordered" evidence="2">
    <location>
        <begin position="115"/>
        <end position="138"/>
    </location>
</feature>
<keyword evidence="1" id="KW-0175">Coiled coil</keyword>
<organism evidence="4 5">
    <name type="scientific">Heterodera trifolii</name>
    <dbReference type="NCBI Taxonomy" id="157864"/>
    <lineage>
        <taxon>Eukaryota</taxon>
        <taxon>Metazoa</taxon>
        <taxon>Ecdysozoa</taxon>
        <taxon>Nematoda</taxon>
        <taxon>Chromadorea</taxon>
        <taxon>Rhabditida</taxon>
        <taxon>Tylenchina</taxon>
        <taxon>Tylenchomorpha</taxon>
        <taxon>Tylenchoidea</taxon>
        <taxon>Heteroderidae</taxon>
        <taxon>Heteroderinae</taxon>
        <taxon>Heterodera</taxon>
    </lineage>
</organism>
<evidence type="ECO:0000256" key="1">
    <source>
        <dbReference type="SAM" id="Coils"/>
    </source>
</evidence>
<feature type="compositionally biased region" description="Low complexity" evidence="2">
    <location>
        <begin position="1140"/>
        <end position="1162"/>
    </location>
</feature>
<feature type="compositionally biased region" description="Basic and acidic residues" evidence="2">
    <location>
        <begin position="305"/>
        <end position="336"/>
    </location>
</feature>
<sequence length="1386" mass="157815">MSISDKIREAREWSYCIDTLKASVDSMYEICRIQQNILGCEEAIMFLKNGIRDFLSLIDTIKIEQNWENSEKRPTVPIAWEIRGTNAKNNLALPAKNVKEAQCQTTKVEENVGDNRRINEKEKKKEKEENEWQLVGRKRGSARNEQNLLGEMNEWPFIASGKAKKAPKSAMDLPQTKASMAKMAYSRQLLFEKHKKTLLEKFNAKRRIEKVMSDREGQTKSKGTAETKAKAPTELEGLEQLGEGEGREQRIAGCLKTLIDQLSDDCEWKAMTEEEESLAQEEESLKKEIEEEEEEENLPDFSDDFVDKGNLEELPEKREDEAFGKERAQSEWDGREAQTQPNSAEPSHYRNPGELAQLRAKLLSPTKRRRAEEIDQSSENKLRRAEELRALLKQEKAQRLHLLHRRVGEVRTKREQIQQKKTAHLEMVKERIQKAEENRQKSLEEIVQKAQEDEMKIIEINLLNSFEAANQRLGKRFTQIRERNRHAKVVRKAEEERQKRIEENKQQREEAEKRRKDAEEQRTKRLKDQANQRLERQYNALKHRTKAMEKYRAKVAEHSQKISQRKESELADKQKLLDKIQRKQEKGTENYEQCKEQVRRRAMELCSPRPAHLWAQTLADFGQMPSDLALQQRPSNSDRTVEGEAEETSGSKRCFRCGSKETIRNDLQLLAHIMSEEHLAKTDQKSDSLLQNAVISYDFMKNELERMTSLPQNSEEIAEEMSKSMDGSFSLGDMPMDKIIARNAEMSISDQNLMQLLMVDEIKEKSNANGTKKKRAKRRQKIIREFETTTQKEIGDDLSREMGQKTAALQKSAKILNILQTKVERLGNSAEEGQLEENELKGVQRKVTELISALRNAHNAKEKAMLRLMILRTKAMEKLLALVNLIGQRKQNLMNNNELGMRILTKSLALFGNLVDSEDTPTQIHTFGPKTALYLCDLFQQNAARAFVTSAVASPSPALSVAIFIVHQLGRLISRQIDSDSALSLFSFLCSCSLLEFLSLCVKRLDPSEFLRGPSQSNELELYIGEKRLSVCEVITSFTASLLANDNGKREEIDQKAQKETDERTAEPKQQQGLARHNSAESQETAGGRSCSSSGAGTMPHAQQSPNHKVRLCAVLWMYCLSIVAFQHFRHQSAIGGDGPAVSSNSENSSASNPSSPSKNEPLLSTEMTVLLSVCLLRQFNAIAEFSSRQKMTTDQQQTNNQQTMLQSFLSVEVGHAMALRMTCIFRSILQFVFKTTNAPGGNASPLCPQMGALAEQCIRAIGHFAVGDIQNQLFCVFGWRRSLLSMLCTSLPLNFVHSEPQKHFLLPTLIAVLRNSPIGVNQIRSEFCLQYLVGYLKAAIEAKTSERKSDSSKFDFLSLLEPTVGKWNSAKEFFESISKTNDFLA</sequence>
<gene>
    <name evidence="4" type="ORF">niasHT_000308</name>
</gene>
<feature type="compositionally biased region" description="Basic and acidic residues" evidence="2">
    <location>
        <begin position="115"/>
        <end position="130"/>
    </location>
</feature>
<feature type="region of interest" description="Disordered" evidence="2">
    <location>
        <begin position="1053"/>
        <end position="1105"/>
    </location>
</feature>
<accession>A0ABD2LTV9</accession>
<evidence type="ECO:0000256" key="2">
    <source>
        <dbReference type="SAM" id="MobiDB-lite"/>
    </source>
</evidence>
<feature type="coiled-coil region" evidence="1">
    <location>
        <begin position="368"/>
        <end position="453"/>
    </location>
</feature>
<feature type="compositionally biased region" description="Acidic residues" evidence="2">
    <location>
        <begin position="290"/>
        <end position="304"/>
    </location>
</feature>
<feature type="compositionally biased region" description="Basic and acidic residues" evidence="2">
    <location>
        <begin position="1053"/>
        <end position="1067"/>
    </location>
</feature>
<dbReference type="Proteomes" id="UP001620626">
    <property type="component" value="Unassembled WGS sequence"/>
</dbReference>
<feature type="region of interest" description="Disordered" evidence="2">
    <location>
        <begin position="491"/>
        <end position="532"/>
    </location>
</feature>
<dbReference type="PANTHER" id="PTHR31434:SF2">
    <property type="entry name" value="S PHASE CYCLIN A-ASSOCIATED PROTEIN IN THE ENDOPLASMIC RETICULUM"/>
    <property type="match status" value="1"/>
</dbReference>
<feature type="compositionally biased region" description="Acidic residues" evidence="2">
    <location>
        <begin position="273"/>
        <end position="282"/>
    </location>
</feature>
<name>A0ABD2LTV9_9BILA</name>
<dbReference type="Pfam" id="PF16501">
    <property type="entry name" value="SCAPER_N"/>
    <property type="match status" value="1"/>
</dbReference>
<feature type="domain" description="S phase cyclin A-associated protein in the endoplasmic reticulum N-terminal" evidence="3">
    <location>
        <begin position="9"/>
        <end position="88"/>
    </location>
</feature>
<feature type="region of interest" description="Disordered" evidence="2">
    <location>
        <begin position="1138"/>
        <end position="1162"/>
    </location>
</feature>
<feature type="compositionally biased region" description="Low complexity" evidence="2">
    <location>
        <begin position="1086"/>
        <end position="1097"/>
    </location>
</feature>
<feature type="compositionally biased region" description="Basic and acidic residues" evidence="2">
    <location>
        <begin position="211"/>
        <end position="233"/>
    </location>
</feature>
<keyword evidence="5" id="KW-1185">Reference proteome</keyword>
<feature type="region of interest" description="Disordered" evidence="2">
    <location>
        <begin position="272"/>
        <end position="358"/>
    </location>
</feature>
<protein>
    <recommendedName>
        <fullName evidence="3">S phase cyclin A-associated protein in the endoplasmic reticulum N-terminal domain-containing protein</fullName>
    </recommendedName>
</protein>
<feature type="region of interest" description="Disordered" evidence="2">
    <location>
        <begin position="211"/>
        <end position="245"/>
    </location>
</feature>
<dbReference type="PANTHER" id="PTHR31434">
    <property type="entry name" value="S PHASE CYCLIN A-ASSOCIATED PROTEIN IN THE ENDOPLASMIC RETICULUM"/>
    <property type="match status" value="1"/>
</dbReference>